<dbReference type="GO" id="GO:0035435">
    <property type="term" value="P:phosphate ion transmembrane transport"/>
    <property type="evidence" value="ECO:0007669"/>
    <property type="project" value="TreeGrafter"/>
</dbReference>
<keyword evidence="3 5" id="KW-1133">Transmembrane helix</keyword>
<protein>
    <submittedName>
        <fullName evidence="6">Glycerol-3-phosphate transporter</fullName>
    </submittedName>
</protein>
<dbReference type="GO" id="GO:0061513">
    <property type="term" value="F:glucose 6-phosphate:phosphate antiporter activity"/>
    <property type="evidence" value="ECO:0007669"/>
    <property type="project" value="TreeGrafter"/>
</dbReference>
<comment type="subcellular location">
    <subcellularLocation>
        <location evidence="1">Endomembrane system</location>
        <topology evidence="1">Multi-pass membrane protein</topology>
    </subcellularLocation>
</comment>
<dbReference type="SUPFAM" id="SSF103473">
    <property type="entry name" value="MFS general substrate transporter"/>
    <property type="match status" value="1"/>
</dbReference>
<evidence type="ECO:0000256" key="3">
    <source>
        <dbReference type="ARBA" id="ARBA00022989"/>
    </source>
</evidence>
<evidence type="ECO:0000256" key="2">
    <source>
        <dbReference type="ARBA" id="ARBA00022692"/>
    </source>
</evidence>
<dbReference type="PANTHER" id="PTHR43826">
    <property type="entry name" value="GLUCOSE-6-PHOSPHATE EXCHANGER SLC37A4"/>
    <property type="match status" value="1"/>
</dbReference>
<dbReference type="InterPro" id="IPR036259">
    <property type="entry name" value="MFS_trans_sf"/>
</dbReference>
<dbReference type="GO" id="GO:0012505">
    <property type="term" value="C:endomembrane system"/>
    <property type="evidence" value="ECO:0007669"/>
    <property type="project" value="UniProtKB-SubCell"/>
</dbReference>
<dbReference type="EMBL" id="LR134359">
    <property type="protein sequence ID" value="VEG62795.1"/>
    <property type="molecule type" value="Genomic_DNA"/>
</dbReference>
<keyword evidence="2 5" id="KW-0812">Transmembrane</keyword>
<sequence>MCSCKCFTWFFKFFLRLCRFCYLAWVFQSMGVGPSFITLANWYPKKERGIYTAVWNISHNIGDEIVAPIVSLSGFALAALLGVSMADFNETYWHMNHFYVPAACAVIISLYVLYAVKGSPKNEGLVDISEINEMRGIKTEEIKAVETPNLSSFEIFYRYVLKNKNAWYVAWMDTFVLWCVLGLFLGFLFTY</sequence>
<proteinExistence type="predicted"/>
<dbReference type="Gene3D" id="1.20.1250.20">
    <property type="entry name" value="MFS general substrate transporter like domains"/>
    <property type="match status" value="1"/>
</dbReference>
<name>A0A3S4SEH3_CAMJU</name>
<evidence type="ECO:0000256" key="5">
    <source>
        <dbReference type="SAM" id="Phobius"/>
    </source>
</evidence>
<evidence type="ECO:0000313" key="6">
    <source>
        <dbReference type="EMBL" id="VEG62795.1"/>
    </source>
</evidence>
<evidence type="ECO:0000256" key="4">
    <source>
        <dbReference type="ARBA" id="ARBA00023136"/>
    </source>
</evidence>
<keyword evidence="4 5" id="KW-0472">Membrane</keyword>
<organism evidence="6 7">
    <name type="scientific">Campylobacter jejuni subsp. doylei</name>
    <dbReference type="NCBI Taxonomy" id="32021"/>
    <lineage>
        <taxon>Bacteria</taxon>
        <taxon>Pseudomonadati</taxon>
        <taxon>Campylobacterota</taxon>
        <taxon>Epsilonproteobacteria</taxon>
        <taxon>Campylobacterales</taxon>
        <taxon>Campylobacteraceae</taxon>
        <taxon>Campylobacter</taxon>
    </lineage>
</organism>
<dbReference type="GO" id="GO:0005886">
    <property type="term" value="C:plasma membrane"/>
    <property type="evidence" value="ECO:0007669"/>
    <property type="project" value="TreeGrafter"/>
</dbReference>
<evidence type="ECO:0000256" key="1">
    <source>
        <dbReference type="ARBA" id="ARBA00004127"/>
    </source>
</evidence>
<feature type="transmembrane region" description="Helical" evidence="5">
    <location>
        <begin position="22"/>
        <end position="44"/>
    </location>
</feature>
<dbReference type="AlphaFoldDB" id="A0A3S4SEH3"/>
<dbReference type="Proteomes" id="UP000275504">
    <property type="component" value="Chromosome"/>
</dbReference>
<accession>A0A3S4SEH3</accession>
<feature type="transmembrane region" description="Helical" evidence="5">
    <location>
        <begin position="65"/>
        <end position="86"/>
    </location>
</feature>
<gene>
    <name evidence="6" type="primary">glpT_2</name>
    <name evidence="6" type="ORF">NCTC11951_01946</name>
</gene>
<dbReference type="PANTHER" id="PTHR43826:SF6">
    <property type="entry name" value="GLYCEROL-3-PHOSPHATE TRANSPORTER"/>
    <property type="match status" value="1"/>
</dbReference>
<dbReference type="InterPro" id="IPR051337">
    <property type="entry name" value="OPA_Antiporter"/>
</dbReference>
<feature type="transmembrane region" description="Helical" evidence="5">
    <location>
        <begin position="98"/>
        <end position="116"/>
    </location>
</feature>
<evidence type="ECO:0000313" key="7">
    <source>
        <dbReference type="Proteomes" id="UP000275504"/>
    </source>
</evidence>
<reference evidence="6 7" key="1">
    <citation type="submission" date="2018-12" db="EMBL/GenBank/DDBJ databases">
        <authorList>
            <consortium name="Pathogen Informatics"/>
        </authorList>
    </citation>
    <scope>NUCLEOTIDE SEQUENCE [LARGE SCALE GENOMIC DNA]</scope>
    <source>
        <strain evidence="6 7">NCTC11951</strain>
    </source>
</reference>
<feature type="transmembrane region" description="Helical" evidence="5">
    <location>
        <begin position="166"/>
        <end position="189"/>
    </location>
</feature>